<dbReference type="EMBL" id="QDEB01084368">
    <property type="protein sequence ID" value="RZC33938.1"/>
    <property type="molecule type" value="Genomic_DNA"/>
</dbReference>
<reference evidence="2 3" key="1">
    <citation type="submission" date="2017-03" db="EMBL/GenBank/DDBJ databases">
        <title>Genome of the blue death feigning beetle - Asbolus verrucosus.</title>
        <authorList>
            <person name="Rider S.D."/>
        </authorList>
    </citation>
    <scope>NUCLEOTIDE SEQUENCE [LARGE SCALE GENOMIC DNA]</scope>
    <source>
        <strain evidence="2">Butters</strain>
        <tissue evidence="2">Head and leg muscle</tissue>
    </source>
</reference>
<dbReference type="PANTHER" id="PTHR14240:SF5">
    <property type="entry name" value="RPGRIP1 C-TERMINAL DOMAIN-CONTAINING PROTEIN"/>
    <property type="match status" value="1"/>
</dbReference>
<sequence>MNYIKKECSGDIFIKLKWVFLNFHEYITSPAKFDFTAKYQLEIDEDFLSKLNENPLTFEVYAVSEGKEIFLSIAQHYIDNIIEIVNTKQDIKITFSSDIIDLSGESIAHLNIWYKLSCKQKTFKSLFASSKVLGKKNKSLAKLSKSHSWGTVHVTDSEVDHFADGLLLVLNRNKVVKTTQWDITTELEQRVRWLRFEANWKPTFQENAILHGKDPNDVAWRQWREKDTANVSLRTYYNRKPMAYTPELSITVVKVMFFEGTPLIRNDIIQKIYVEYSFLGREGRHIETPFNVQKRKANEDIVFNFTQIFEINIDKDYDTCKMLADVIKTDGQIKFMVIGEPTESLERPIQSCQEIGYAELHISELIQLEENKDTFEYEIVDINNPIAVIGYITIKVEGILAIRKMALTMLAAKDYHLHM</sequence>
<dbReference type="Pfam" id="PF18111">
    <property type="entry name" value="RPGR1_C"/>
    <property type="match status" value="1"/>
</dbReference>
<comment type="caution">
    <text evidence="2">The sequence shown here is derived from an EMBL/GenBank/DDBJ whole genome shotgun (WGS) entry which is preliminary data.</text>
</comment>
<organism evidence="2 3">
    <name type="scientific">Asbolus verrucosus</name>
    <name type="common">Desert ironclad beetle</name>
    <dbReference type="NCBI Taxonomy" id="1661398"/>
    <lineage>
        <taxon>Eukaryota</taxon>
        <taxon>Metazoa</taxon>
        <taxon>Ecdysozoa</taxon>
        <taxon>Arthropoda</taxon>
        <taxon>Hexapoda</taxon>
        <taxon>Insecta</taxon>
        <taxon>Pterygota</taxon>
        <taxon>Neoptera</taxon>
        <taxon>Endopterygota</taxon>
        <taxon>Coleoptera</taxon>
        <taxon>Polyphaga</taxon>
        <taxon>Cucujiformia</taxon>
        <taxon>Tenebrionidae</taxon>
        <taxon>Pimeliinae</taxon>
        <taxon>Asbolus</taxon>
    </lineage>
</organism>
<dbReference type="PANTHER" id="PTHR14240">
    <property type="entry name" value="RETINITIS PIGMENTOSA GTPASE REGULATOR-INTERACTING PROTEIN"/>
    <property type="match status" value="1"/>
</dbReference>
<dbReference type="AlphaFoldDB" id="A0A482VNI2"/>
<name>A0A482VNI2_ASBVE</name>
<dbReference type="InterPro" id="IPR041091">
    <property type="entry name" value="RPGRIP1_C"/>
</dbReference>
<evidence type="ECO:0000259" key="1">
    <source>
        <dbReference type="Pfam" id="PF18111"/>
    </source>
</evidence>
<dbReference type="Proteomes" id="UP000292052">
    <property type="component" value="Unassembled WGS sequence"/>
</dbReference>
<keyword evidence="3" id="KW-1185">Reference proteome</keyword>
<gene>
    <name evidence="2" type="ORF">BDFB_011158</name>
</gene>
<dbReference type="InterPro" id="IPR035892">
    <property type="entry name" value="C2_domain_sf"/>
</dbReference>
<dbReference type="OrthoDB" id="2133912at2759"/>
<protein>
    <recommendedName>
        <fullName evidence="1">RPGRIP1 C-terminal domain-containing protein</fullName>
    </recommendedName>
</protein>
<feature type="domain" description="RPGRIP1 C-terminal" evidence="1">
    <location>
        <begin position="248"/>
        <end position="405"/>
    </location>
</feature>
<dbReference type="SUPFAM" id="SSF49562">
    <property type="entry name" value="C2 domain (Calcium/lipid-binding domain, CaLB)"/>
    <property type="match status" value="1"/>
</dbReference>
<feature type="non-terminal residue" evidence="2">
    <location>
        <position position="419"/>
    </location>
</feature>
<accession>A0A482VNI2</accession>
<evidence type="ECO:0000313" key="3">
    <source>
        <dbReference type="Proteomes" id="UP000292052"/>
    </source>
</evidence>
<evidence type="ECO:0000313" key="2">
    <source>
        <dbReference type="EMBL" id="RZC33938.1"/>
    </source>
</evidence>
<proteinExistence type="predicted"/>
<dbReference type="STRING" id="1661398.A0A482VNI2"/>
<dbReference type="Gene3D" id="2.60.40.150">
    <property type="entry name" value="C2 domain"/>
    <property type="match status" value="2"/>
</dbReference>
<dbReference type="InterPro" id="IPR031139">
    <property type="entry name" value="RPGRIP1_fam"/>
</dbReference>